<gene>
    <name evidence="2" type="ORF">ACFSE6_10580</name>
</gene>
<dbReference type="SUPFAM" id="SSF51735">
    <property type="entry name" value="NAD(P)-binding Rossmann-fold domains"/>
    <property type="match status" value="1"/>
</dbReference>
<reference evidence="3" key="1">
    <citation type="journal article" date="2019" name="Int. J. Syst. Evol. Microbiol.">
        <title>The Global Catalogue of Microorganisms (GCM) 10K type strain sequencing project: providing services to taxonomists for standard genome sequencing and annotation.</title>
        <authorList>
            <consortium name="The Broad Institute Genomics Platform"/>
            <consortium name="The Broad Institute Genome Sequencing Center for Infectious Disease"/>
            <person name="Wu L."/>
            <person name="Ma J."/>
        </authorList>
    </citation>
    <scope>NUCLEOTIDE SEQUENCE [LARGE SCALE GENOMIC DNA]</scope>
    <source>
        <strain evidence="3">JCM 17130</strain>
    </source>
</reference>
<dbReference type="InterPro" id="IPR036291">
    <property type="entry name" value="NAD(P)-bd_dom_sf"/>
</dbReference>
<dbReference type="InterPro" id="IPR052718">
    <property type="entry name" value="NmrA-type_oxidoreductase"/>
</dbReference>
<protein>
    <submittedName>
        <fullName evidence="2">NAD(P)H-binding protein</fullName>
    </submittedName>
</protein>
<keyword evidence="3" id="KW-1185">Reference proteome</keyword>
<comment type="caution">
    <text evidence="2">The sequence shown here is derived from an EMBL/GenBank/DDBJ whole genome shotgun (WGS) entry which is preliminary data.</text>
</comment>
<dbReference type="Gene3D" id="3.40.50.720">
    <property type="entry name" value="NAD(P)-binding Rossmann-like Domain"/>
    <property type="match status" value="1"/>
</dbReference>
<proteinExistence type="predicted"/>
<dbReference type="EMBL" id="JBHUEE010000005">
    <property type="protein sequence ID" value="MFD1718282.1"/>
    <property type="molecule type" value="Genomic_DNA"/>
</dbReference>
<accession>A0ABW4L5S8</accession>
<dbReference type="Proteomes" id="UP001597277">
    <property type="component" value="Unassembled WGS sequence"/>
</dbReference>
<dbReference type="InterPro" id="IPR016040">
    <property type="entry name" value="NAD(P)-bd_dom"/>
</dbReference>
<evidence type="ECO:0000313" key="3">
    <source>
        <dbReference type="Proteomes" id="UP001597277"/>
    </source>
</evidence>
<dbReference type="Gene3D" id="3.90.25.10">
    <property type="entry name" value="UDP-galactose 4-epimerase, domain 1"/>
    <property type="match status" value="1"/>
</dbReference>
<sequence length="282" mass="29264">MTTYAVTGTTGHYGPIVVDQLIARGVAAEDIVALARAPHRAELPGGVAIREADYDRPETLGPALEGVDRLLLVSGSEVGQRVAQHTNVVDAAKRAGVQHLLYTSILRAPTSTLPLAPEHQETESVIASSGLSHTFLRNGWYMENYVGAAGQHLERGVIEHAAGDGRIAAATRADFAEAGAAALLIDNPREAYELAGHGFTYADLASLLTSITGTRVEARALSTEELTASLTGAGLDEGTAGFLAALDAGIGAGELDGDPADLETLLGRPAATLEQELRAVLA</sequence>
<name>A0ABW4L5S8_9MICO</name>
<organism evidence="2 3">
    <name type="scientific">Georgenia deserti</name>
    <dbReference type="NCBI Taxonomy" id="2093781"/>
    <lineage>
        <taxon>Bacteria</taxon>
        <taxon>Bacillati</taxon>
        <taxon>Actinomycetota</taxon>
        <taxon>Actinomycetes</taxon>
        <taxon>Micrococcales</taxon>
        <taxon>Bogoriellaceae</taxon>
        <taxon>Georgenia</taxon>
    </lineage>
</organism>
<dbReference type="RefSeq" id="WP_388006266.1">
    <property type="nucleotide sequence ID" value="NZ_JBHUEE010000005.1"/>
</dbReference>
<dbReference type="PANTHER" id="PTHR47129">
    <property type="entry name" value="QUINONE OXIDOREDUCTASE 2"/>
    <property type="match status" value="1"/>
</dbReference>
<evidence type="ECO:0000313" key="2">
    <source>
        <dbReference type="EMBL" id="MFD1718282.1"/>
    </source>
</evidence>
<dbReference type="PANTHER" id="PTHR47129:SF1">
    <property type="entry name" value="NMRA-LIKE DOMAIN-CONTAINING PROTEIN"/>
    <property type="match status" value="1"/>
</dbReference>
<dbReference type="Pfam" id="PF13460">
    <property type="entry name" value="NAD_binding_10"/>
    <property type="match status" value="1"/>
</dbReference>
<evidence type="ECO:0000259" key="1">
    <source>
        <dbReference type="Pfam" id="PF13460"/>
    </source>
</evidence>
<feature type="domain" description="NAD(P)-binding" evidence="1">
    <location>
        <begin position="8"/>
        <end position="182"/>
    </location>
</feature>